<evidence type="ECO:0000313" key="3">
    <source>
        <dbReference type="EMBL" id="MBB4926915.1"/>
    </source>
</evidence>
<keyword evidence="1" id="KW-0560">Oxidoreductase</keyword>
<dbReference type="EMBL" id="JACHJV010000001">
    <property type="protein sequence ID" value="MBB4926915.1"/>
    <property type="molecule type" value="Genomic_DNA"/>
</dbReference>
<dbReference type="Pfam" id="PF00248">
    <property type="entry name" value="Aldo_ket_red"/>
    <property type="match status" value="1"/>
</dbReference>
<name>A0A7W7R7W8_KITKI</name>
<evidence type="ECO:0000313" key="4">
    <source>
        <dbReference type="Proteomes" id="UP000540506"/>
    </source>
</evidence>
<protein>
    <submittedName>
        <fullName evidence="3">Aryl-alcohol dehydrogenase-like predicted oxidoreductase</fullName>
    </submittedName>
</protein>
<dbReference type="AlphaFoldDB" id="A0A7W7R7W8"/>
<keyword evidence="4" id="KW-1185">Reference proteome</keyword>
<dbReference type="GO" id="GO:0005737">
    <property type="term" value="C:cytoplasm"/>
    <property type="evidence" value="ECO:0007669"/>
    <property type="project" value="TreeGrafter"/>
</dbReference>
<organism evidence="3 4">
    <name type="scientific">Kitasatospora kifunensis</name>
    <name type="common">Streptomyces kifunensis</name>
    <dbReference type="NCBI Taxonomy" id="58351"/>
    <lineage>
        <taxon>Bacteria</taxon>
        <taxon>Bacillati</taxon>
        <taxon>Actinomycetota</taxon>
        <taxon>Actinomycetes</taxon>
        <taxon>Kitasatosporales</taxon>
        <taxon>Streptomycetaceae</taxon>
        <taxon>Kitasatospora</taxon>
    </lineage>
</organism>
<dbReference type="Gene3D" id="3.20.20.100">
    <property type="entry name" value="NADP-dependent oxidoreductase domain"/>
    <property type="match status" value="1"/>
</dbReference>
<comment type="caution">
    <text evidence="3">The sequence shown here is derived from an EMBL/GenBank/DDBJ whole genome shotgun (WGS) entry which is preliminary data.</text>
</comment>
<feature type="domain" description="NADP-dependent oxidoreductase" evidence="2">
    <location>
        <begin position="12"/>
        <end position="253"/>
    </location>
</feature>
<reference evidence="3 4" key="1">
    <citation type="submission" date="2020-08" db="EMBL/GenBank/DDBJ databases">
        <title>Sequencing the genomes of 1000 actinobacteria strains.</title>
        <authorList>
            <person name="Klenk H.-P."/>
        </authorList>
    </citation>
    <scope>NUCLEOTIDE SEQUENCE [LARGE SCALE GENOMIC DNA]</scope>
    <source>
        <strain evidence="3 4">DSM 41654</strain>
    </source>
</reference>
<evidence type="ECO:0000259" key="2">
    <source>
        <dbReference type="Pfam" id="PF00248"/>
    </source>
</evidence>
<dbReference type="InterPro" id="IPR023210">
    <property type="entry name" value="NADP_OxRdtase_dom"/>
</dbReference>
<dbReference type="InterPro" id="IPR020471">
    <property type="entry name" value="AKR"/>
</dbReference>
<dbReference type="InterPro" id="IPR050791">
    <property type="entry name" value="Aldo-Keto_reductase"/>
</dbReference>
<dbReference type="PRINTS" id="PR00069">
    <property type="entry name" value="ALDKETRDTASE"/>
</dbReference>
<dbReference type="PANTHER" id="PTHR43625">
    <property type="entry name" value="AFLATOXIN B1 ALDEHYDE REDUCTASE"/>
    <property type="match status" value="1"/>
</dbReference>
<dbReference type="CDD" id="cd19088">
    <property type="entry name" value="AKR_AKR13B1"/>
    <property type="match status" value="1"/>
</dbReference>
<evidence type="ECO:0000256" key="1">
    <source>
        <dbReference type="ARBA" id="ARBA00023002"/>
    </source>
</evidence>
<dbReference type="InterPro" id="IPR036812">
    <property type="entry name" value="NAD(P)_OxRdtase_dom_sf"/>
</dbReference>
<dbReference type="SUPFAM" id="SSF51430">
    <property type="entry name" value="NAD(P)-linked oxidoreductase"/>
    <property type="match status" value="1"/>
</dbReference>
<accession>A0A7W7R7W8</accession>
<proteinExistence type="predicted"/>
<dbReference type="Proteomes" id="UP000540506">
    <property type="component" value="Unassembled WGS sequence"/>
</dbReference>
<dbReference type="GO" id="GO:0016491">
    <property type="term" value="F:oxidoreductase activity"/>
    <property type="evidence" value="ECO:0007669"/>
    <property type="project" value="UniProtKB-KW"/>
</dbReference>
<sequence length="264" mass="28796">MQLTGDGVWGPPRDSDQATRVLRVAVDLGANFIDTADAYGPHLNEALIAEALYPYRGDLVVATKGGLVRSGPNSWTCRGEPAYLRTCVEASLQRLRTDCIDLYQLHRADPAVPLLDQIGALSDLQAQGKIRHIGLSNVSVQQYREVVQHFTIASVQGRFHLLDHRANVDVVRECERDGIAFIACEPLFRGHLSRTNRHLGRLTEKAGGASPAQLALAWVLHYSRSIVAIPGTSSTERLAENIDALSAELPPEVKHELIAAAGGW</sequence>
<dbReference type="PANTHER" id="PTHR43625:SF40">
    <property type="entry name" value="ALDO-KETO REDUCTASE YAKC [NADP(+)]"/>
    <property type="match status" value="1"/>
</dbReference>
<gene>
    <name evidence="3" type="ORF">FHR34_005908</name>
</gene>